<dbReference type="GO" id="GO:0016020">
    <property type="term" value="C:membrane"/>
    <property type="evidence" value="ECO:0007669"/>
    <property type="project" value="UniProtKB-SubCell"/>
</dbReference>
<gene>
    <name evidence="7" type="ORF">Tdes44962_MAKER03449</name>
</gene>
<sequence>MARSPSDATRFTATGPYASSSTSFTPTSRGVGAGSQIDLGSAPANETAQQKIDRLRKAAVAARRGKESTWDSTIRIGRTWADRAHRITAMGLIGFTVVSAAVATAGITDMILHNRRRKSEWLAEQQAKSARDLATAKRDLAAGTANEDQILLINRERAAAEADLARQNKPGVFKQITNSLFGGLEKEERREGPVSAVAAQAESAVQGVREQVVGQDHDRNVVQAVGEKLESNRRQAEKLYESAQPLGGPLDRHAAEVTTAISRAGRSWTSWLTGKS</sequence>
<keyword evidence="2 6" id="KW-0812">Transmembrane</keyword>
<evidence type="ECO:0000256" key="1">
    <source>
        <dbReference type="ARBA" id="ARBA00004167"/>
    </source>
</evidence>
<feature type="transmembrane region" description="Helical" evidence="6">
    <location>
        <begin position="87"/>
        <end position="112"/>
    </location>
</feature>
<name>A0A9W7SPN4_9PEZI</name>
<organism evidence="7 8">
    <name type="scientific">Teratosphaeria destructans</name>
    <dbReference type="NCBI Taxonomy" id="418781"/>
    <lineage>
        <taxon>Eukaryota</taxon>
        <taxon>Fungi</taxon>
        <taxon>Dikarya</taxon>
        <taxon>Ascomycota</taxon>
        <taxon>Pezizomycotina</taxon>
        <taxon>Dothideomycetes</taxon>
        <taxon>Dothideomycetidae</taxon>
        <taxon>Mycosphaerellales</taxon>
        <taxon>Teratosphaeriaceae</taxon>
        <taxon>Teratosphaeria</taxon>
    </lineage>
</organism>
<protein>
    <submittedName>
        <fullName evidence="7">Cytochrome oxidase c assembly</fullName>
    </submittedName>
</protein>
<evidence type="ECO:0000313" key="7">
    <source>
        <dbReference type="EMBL" id="KAH9826456.1"/>
    </source>
</evidence>
<accession>A0A9W7SPN4</accession>
<keyword evidence="8" id="KW-1185">Reference proteome</keyword>
<evidence type="ECO:0000256" key="6">
    <source>
        <dbReference type="SAM" id="Phobius"/>
    </source>
</evidence>
<reference evidence="7 8" key="1">
    <citation type="journal article" date="2018" name="IMA Fungus">
        <title>IMA Genome-F 10: Nine draft genome sequences of Claviceps purpurea s.lat., including C. arundinis, C. humidiphila, and C. cf. spartinae, pseudomolecules for the pitch canker pathogen Fusarium circinatum, draft genome of Davidsoniella eucalypti, Grosmannia galeiformis, Quambalaria eucalypti, and Teratosphaeria destructans.</title>
        <authorList>
            <person name="Wingfield B.D."/>
            <person name="Liu M."/>
            <person name="Nguyen H.D."/>
            <person name="Lane F.A."/>
            <person name="Morgan S.W."/>
            <person name="De Vos L."/>
            <person name="Wilken P.M."/>
            <person name="Duong T.A."/>
            <person name="Aylward J."/>
            <person name="Coetzee M.P."/>
            <person name="Dadej K."/>
            <person name="De Beer Z.W."/>
            <person name="Findlay W."/>
            <person name="Havenga M."/>
            <person name="Kolarik M."/>
            <person name="Menzies J.G."/>
            <person name="Naidoo K."/>
            <person name="Pochopski O."/>
            <person name="Shoukouhi P."/>
            <person name="Santana Q.C."/>
            <person name="Seifert K.A."/>
            <person name="Soal N."/>
            <person name="Steenkamp E.T."/>
            <person name="Tatham C.T."/>
            <person name="van der Nest M.A."/>
            <person name="Wingfield M.J."/>
        </authorList>
    </citation>
    <scope>NUCLEOTIDE SEQUENCE [LARGE SCALE GENOMIC DNA]</scope>
    <source>
        <strain evidence="7">CMW44962</strain>
    </source>
</reference>
<evidence type="ECO:0000256" key="4">
    <source>
        <dbReference type="ARBA" id="ARBA00023136"/>
    </source>
</evidence>
<evidence type="ECO:0000256" key="2">
    <source>
        <dbReference type="ARBA" id="ARBA00022692"/>
    </source>
</evidence>
<dbReference type="Proteomes" id="UP001138500">
    <property type="component" value="Unassembled WGS sequence"/>
</dbReference>
<feature type="region of interest" description="Disordered" evidence="5">
    <location>
        <begin position="1"/>
        <end position="51"/>
    </location>
</feature>
<evidence type="ECO:0000313" key="8">
    <source>
        <dbReference type="Proteomes" id="UP001138500"/>
    </source>
</evidence>
<keyword evidence="4 6" id="KW-0472">Membrane</keyword>
<feature type="compositionally biased region" description="Polar residues" evidence="5">
    <location>
        <begin position="1"/>
        <end position="28"/>
    </location>
</feature>
<keyword evidence="3 6" id="KW-1133">Transmembrane helix</keyword>
<dbReference type="OrthoDB" id="4205486at2759"/>
<dbReference type="AlphaFoldDB" id="A0A9W7SPN4"/>
<proteinExistence type="predicted"/>
<comment type="caution">
    <text evidence="7">The sequence shown here is derived from an EMBL/GenBank/DDBJ whole genome shotgun (WGS) entry which is preliminary data.</text>
</comment>
<reference evidence="7 8" key="2">
    <citation type="journal article" date="2021" name="Curr. Genet.">
        <title>Genetic response to nitrogen starvation in the aggressive Eucalyptus foliar pathogen Teratosphaeria destructans.</title>
        <authorList>
            <person name="Havenga M."/>
            <person name="Wingfield B.D."/>
            <person name="Wingfield M.J."/>
            <person name="Dreyer L.L."/>
            <person name="Roets F."/>
            <person name="Aylward J."/>
        </authorList>
    </citation>
    <scope>NUCLEOTIDE SEQUENCE [LARGE SCALE GENOMIC DNA]</scope>
    <source>
        <strain evidence="7">CMW44962</strain>
    </source>
</reference>
<comment type="subcellular location">
    <subcellularLocation>
        <location evidence="1">Membrane</location>
        <topology evidence="1">Single-pass membrane protein</topology>
    </subcellularLocation>
</comment>
<dbReference type="EMBL" id="RIBY02001979">
    <property type="protein sequence ID" value="KAH9826456.1"/>
    <property type="molecule type" value="Genomic_DNA"/>
</dbReference>
<dbReference type="Pfam" id="PF14880">
    <property type="entry name" value="COX14"/>
    <property type="match status" value="1"/>
</dbReference>
<evidence type="ECO:0000256" key="3">
    <source>
        <dbReference type="ARBA" id="ARBA00022989"/>
    </source>
</evidence>
<dbReference type="InterPro" id="IPR029208">
    <property type="entry name" value="COX14"/>
</dbReference>
<evidence type="ECO:0000256" key="5">
    <source>
        <dbReference type="SAM" id="MobiDB-lite"/>
    </source>
</evidence>